<name>A0ABT9C2V5_9PSED</name>
<organism evidence="11 12">
    <name type="scientific">Pseudomonas citrulli</name>
    <dbReference type="NCBI Taxonomy" id="3064347"/>
    <lineage>
        <taxon>Bacteria</taxon>
        <taxon>Pseudomonadati</taxon>
        <taxon>Pseudomonadota</taxon>
        <taxon>Gammaproteobacteria</taxon>
        <taxon>Pseudomonadales</taxon>
        <taxon>Pseudomonadaceae</taxon>
        <taxon>Pseudomonas</taxon>
    </lineage>
</organism>
<dbReference type="InterPro" id="IPR012902">
    <property type="entry name" value="N_methyl_site"/>
</dbReference>
<dbReference type="InterPro" id="IPR049875">
    <property type="entry name" value="TypeII_GspH"/>
</dbReference>
<comment type="caution">
    <text evidence="11">The sequence shown here is derived from an EMBL/GenBank/DDBJ whole genome shotgun (WGS) entry which is preliminary data.</text>
</comment>
<keyword evidence="4" id="KW-0488">Methylation</keyword>
<dbReference type="NCBIfam" id="TIGR02532">
    <property type="entry name" value="IV_pilin_GFxxxE"/>
    <property type="match status" value="1"/>
</dbReference>
<dbReference type="Gene3D" id="3.55.40.10">
    <property type="entry name" value="minor pseudopilin epsh domain"/>
    <property type="match status" value="1"/>
</dbReference>
<dbReference type="SUPFAM" id="SSF54523">
    <property type="entry name" value="Pili subunits"/>
    <property type="match status" value="1"/>
</dbReference>
<keyword evidence="6 10" id="KW-0812">Transmembrane</keyword>
<evidence type="ECO:0000313" key="11">
    <source>
        <dbReference type="EMBL" id="MDO7897883.1"/>
    </source>
</evidence>
<evidence type="ECO:0000313" key="12">
    <source>
        <dbReference type="Proteomes" id="UP001228019"/>
    </source>
</evidence>
<keyword evidence="7 10" id="KW-1133">Transmembrane helix</keyword>
<sequence>MNRGARCRGFTLLELMVVIVLMGIAAGMVSLAVGPNPAREARQQAGQFIRMVQQLRERAVLENEEYGLRIRVHGYQALRLDAQGWTPVATLQRLPDTLTLGLEQDGHAVALDDAPGAPQLLMLSSDEISPFRLFVQAAGQRLSQVSSDGLAEPTTDE</sequence>
<evidence type="ECO:0000256" key="5">
    <source>
        <dbReference type="ARBA" id="ARBA00022519"/>
    </source>
</evidence>
<dbReference type="EMBL" id="JAUQOP010000017">
    <property type="protein sequence ID" value="MDO7897883.1"/>
    <property type="molecule type" value="Genomic_DNA"/>
</dbReference>
<dbReference type="RefSeq" id="WP_304554588.1">
    <property type="nucleotide sequence ID" value="NZ_JAUQOP010000017.1"/>
</dbReference>
<keyword evidence="12" id="KW-1185">Reference proteome</keyword>
<dbReference type="Proteomes" id="UP001228019">
    <property type="component" value="Unassembled WGS sequence"/>
</dbReference>
<evidence type="ECO:0000256" key="10">
    <source>
        <dbReference type="SAM" id="Phobius"/>
    </source>
</evidence>
<dbReference type="PROSITE" id="PS00409">
    <property type="entry name" value="PROKAR_NTER_METHYL"/>
    <property type="match status" value="1"/>
</dbReference>
<evidence type="ECO:0000256" key="6">
    <source>
        <dbReference type="ARBA" id="ARBA00022692"/>
    </source>
</evidence>
<reference evidence="11 12" key="1">
    <citation type="submission" date="2023-07" db="EMBL/GenBank/DDBJ databases">
        <title>Identification of four novel Pseudomonas species associated with bacterial leaf spot of cucurbits.</title>
        <authorList>
            <person name="Fullem K.R."/>
        </authorList>
    </citation>
    <scope>NUCLEOTIDE SEQUENCE [LARGE SCALE GENOMIC DNA]</scope>
    <source>
        <strain evidence="11 12">K18</strain>
    </source>
</reference>
<comment type="subcellular location">
    <subcellularLocation>
        <location evidence="1">Cell inner membrane</location>
        <topology evidence="1">Single-pass membrane protein</topology>
    </subcellularLocation>
</comment>
<evidence type="ECO:0000256" key="4">
    <source>
        <dbReference type="ARBA" id="ARBA00022481"/>
    </source>
</evidence>
<evidence type="ECO:0000256" key="7">
    <source>
        <dbReference type="ARBA" id="ARBA00022989"/>
    </source>
</evidence>
<keyword evidence="5" id="KW-0997">Cell inner membrane</keyword>
<evidence type="ECO:0000256" key="1">
    <source>
        <dbReference type="ARBA" id="ARBA00004377"/>
    </source>
</evidence>
<keyword evidence="8 10" id="KW-0472">Membrane</keyword>
<dbReference type="NCBIfam" id="TIGR01708">
    <property type="entry name" value="typeII_sec_gspH"/>
    <property type="match status" value="1"/>
</dbReference>
<evidence type="ECO:0000256" key="9">
    <source>
        <dbReference type="ARBA" id="ARBA00030775"/>
    </source>
</evidence>
<feature type="transmembrane region" description="Helical" evidence="10">
    <location>
        <begin position="12"/>
        <end position="33"/>
    </location>
</feature>
<dbReference type="PRINTS" id="PR00885">
    <property type="entry name" value="BCTERIALGSPH"/>
</dbReference>
<keyword evidence="3" id="KW-1003">Cell membrane</keyword>
<dbReference type="Pfam" id="PF07963">
    <property type="entry name" value="N_methyl"/>
    <property type="match status" value="1"/>
</dbReference>
<accession>A0ABT9C2V5</accession>
<evidence type="ECO:0000256" key="3">
    <source>
        <dbReference type="ARBA" id="ARBA00022475"/>
    </source>
</evidence>
<protein>
    <recommendedName>
        <fullName evidence="2">Type II secretion system protein H</fullName>
    </recommendedName>
    <alternativeName>
        <fullName evidence="9">General secretion pathway protein H</fullName>
    </alternativeName>
</protein>
<evidence type="ECO:0000256" key="2">
    <source>
        <dbReference type="ARBA" id="ARBA00021549"/>
    </source>
</evidence>
<proteinExistence type="predicted"/>
<evidence type="ECO:0000256" key="8">
    <source>
        <dbReference type="ARBA" id="ARBA00023136"/>
    </source>
</evidence>
<dbReference type="InterPro" id="IPR045584">
    <property type="entry name" value="Pilin-like"/>
</dbReference>
<dbReference type="InterPro" id="IPR002416">
    <property type="entry name" value="T2SS_protein-GspH"/>
</dbReference>
<gene>
    <name evidence="11" type="primary">gspH</name>
    <name evidence="11" type="ORF">Q6A48_13420</name>
</gene>